<sequence length="68" mass="7934">MKLDRRFRSFILRDVTIMDEELAPILNEDCMLFSPAAFSLDDDFQLTNLQYTTVGKMVKTEIQEDTRG</sequence>
<protein>
    <submittedName>
        <fullName evidence="2">AraC family transcriptional regulator</fullName>
    </submittedName>
</protein>
<name>A0A0K0CWZ1_ANGCA</name>
<keyword evidence="1" id="KW-1185">Reference proteome</keyword>
<dbReference type="WBParaSite" id="ACAC_0000201901-mRNA-1">
    <property type="protein sequence ID" value="ACAC_0000201901-mRNA-1"/>
    <property type="gene ID" value="ACAC_0000201901"/>
</dbReference>
<organism evidence="1 2">
    <name type="scientific">Angiostrongylus cantonensis</name>
    <name type="common">Rat lungworm</name>
    <dbReference type="NCBI Taxonomy" id="6313"/>
    <lineage>
        <taxon>Eukaryota</taxon>
        <taxon>Metazoa</taxon>
        <taxon>Ecdysozoa</taxon>
        <taxon>Nematoda</taxon>
        <taxon>Chromadorea</taxon>
        <taxon>Rhabditida</taxon>
        <taxon>Rhabditina</taxon>
        <taxon>Rhabditomorpha</taxon>
        <taxon>Strongyloidea</taxon>
        <taxon>Metastrongylidae</taxon>
        <taxon>Angiostrongylus</taxon>
    </lineage>
</organism>
<evidence type="ECO:0000313" key="1">
    <source>
        <dbReference type="Proteomes" id="UP000035642"/>
    </source>
</evidence>
<reference evidence="1" key="1">
    <citation type="submission" date="2012-09" db="EMBL/GenBank/DDBJ databases">
        <authorList>
            <person name="Martin A.A."/>
        </authorList>
    </citation>
    <scope>NUCLEOTIDE SEQUENCE</scope>
</reference>
<dbReference type="AlphaFoldDB" id="A0A0K0CWZ1"/>
<proteinExistence type="predicted"/>
<dbReference type="Proteomes" id="UP000035642">
    <property type="component" value="Unassembled WGS sequence"/>
</dbReference>
<accession>A0A0K0CWZ1</accession>
<evidence type="ECO:0000313" key="2">
    <source>
        <dbReference type="WBParaSite" id="ACAC_0000201901-mRNA-1"/>
    </source>
</evidence>
<reference evidence="2" key="2">
    <citation type="submission" date="2017-02" db="UniProtKB">
        <authorList>
            <consortium name="WormBaseParasite"/>
        </authorList>
    </citation>
    <scope>IDENTIFICATION</scope>
</reference>